<dbReference type="AlphaFoldDB" id="A0A3S2Z4S6"/>
<dbReference type="InterPro" id="IPR000182">
    <property type="entry name" value="GNAT_dom"/>
</dbReference>
<evidence type="ECO:0000256" key="2">
    <source>
        <dbReference type="ARBA" id="ARBA00023315"/>
    </source>
</evidence>
<evidence type="ECO:0000313" key="5">
    <source>
        <dbReference type="EMBL" id="RVU33815.1"/>
    </source>
</evidence>
<reference evidence="6" key="1">
    <citation type="submission" date="2019-01" db="EMBL/GenBank/DDBJ databases">
        <title>Gri0909 isolated from a small marine red alga.</title>
        <authorList>
            <person name="Kim J."/>
            <person name="Jeong S.E."/>
            <person name="Jeon C.O."/>
        </authorList>
    </citation>
    <scope>NUCLEOTIDE SEQUENCE [LARGE SCALE GENOMIC DNA]</scope>
    <source>
        <strain evidence="6">Gri0909</strain>
    </source>
</reference>
<dbReference type="PROSITE" id="PS51186">
    <property type="entry name" value="GNAT"/>
    <property type="match status" value="1"/>
</dbReference>
<dbReference type="PANTHER" id="PTHR43877">
    <property type="entry name" value="AMINOALKYLPHOSPHONATE N-ACETYLTRANSFERASE-RELATED-RELATED"/>
    <property type="match status" value="1"/>
</dbReference>
<dbReference type="InterPro" id="IPR016181">
    <property type="entry name" value="Acyl_CoA_acyltransferase"/>
</dbReference>
<keyword evidence="1 5" id="KW-0808">Transferase</keyword>
<dbReference type="CDD" id="cd04301">
    <property type="entry name" value="NAT_SF"/>
    <property type="match status" value="1"/>
</dbReference>
<dbReference type="Proteomes" id="UP000287447">
    <property type="component" value="Unassembled WGS sequence"/>
</dbReference>
<dbReference type="EMBL" id="SADE01000004">
    <property type="protein sequence ID" value="RVU33815.1"/>
    <property type="molecule type" value="Genomic_DNA"/>
</dbReference>
<dbReference type="SUPFAM" id="SSF55729">
    <property type="entry name" value="Acyl-CoA N-acyltransferases (Nat)"/>
    <property type="match status" value="1"/>
</dbReference>
<dbReference type="Gene3D" id="3.40.630.30">
    <property type="match status" value="1"/>
</dbReference>
<feature type="compositionally biased region" description="Low complexity" evidence="3">
    <location>
        <begin position="41"/>
        <end position="55"/>
    </location>
</feature>
<keyword evidence="6" id="KW-1185">Reference proteome</keyword>
<proteinExistence type="predicted"/>
<accession>A0A3S2Z4S6</accession>
<evidence type="ECO:0000256" key="1">
    <source>
        <dbReference type="ARBA" id="ARBA00022679"/>
    </source>
</evidence>
<dbReference type="Pfam" id="PF13508">
    <property type="entry name" value="Acetyltransf_7"/>
    <property type="match status" value="1"/>
</dbReference>
<evidence type="ECO:0000256" key="3">
    <source>
        <dbReference type="SAM" id="MobiDB-lite"/>
    </source>
</evidence>
<organism evidence="5 6">
    <name type="scientific">Hwanghaeella grinnelliae</name>
    <dbReference type="NCBI Taxonomy" id="2500179"/>
    <lineage>
        <taxon>Bacteria</taxon>
        <taxon>Pseudomonadati</taxon>
        <taxon>Pseudomonadota</taxon>
        <taxon>Alphaproteobacteria</taxon>
        <taxon>Rhodospirillales</taxon>
        <taxon>Rhodospirillaceae</taxon>
        <taxon>Hwanghaeella</taxon>
    </lineage>
</organism>
<dbReference type="InterPro" id="IPR050832">
    <property type="entry name" value="Bact_Acetyltransf"/>
</dbReference>
<dbReference type="PANTHER" id="PTHR43877:SF2">
    <property type="entry name" value="AMINOALKYLPHOSPHONATE N-ACETYLTRANSFERASE-RELATED"/>
    <property type="match status" value="1"/>
</dbReference>
<comment type="caution">
    <text evidence="5">The sequence shown here is derived from an EMBL/GenBank/DDBJ whole genome shotgun (WGS) entry which is preliminary data.</text>
</comment>
<feature type="region of interest" description="Disordered" evidence="3">
    <location>
        <begin position="1"/>
        <end position="59"/>
    </location>
</feature>
<gene>
    <name evidence="5" type="ORF">EOI86_22010</name>
</gene>
<name>A0A3S2Z4S6_9PROT</name>
<sequence>MAGNLPRPYRSVGNRDGSGKRREVSTDQPNPRAAPRQPLIGPTRTGPVPTRGPETNVRDTTKDLLIAIAGGAFDQHERVLEILKSAFAGQDGIVDPPSSVTRLTVEGVIRDAEAGDLLTAETRKDPAPPGETSEGDIVGCLFTKVEEDADGPLLYAYHLAVDPAYQGHGIGHRLFDTVTALAAARQIRRLQIMSRIELKELHAFFTGMGFRQVGTFTHDGYEQPTSLRFEKQL</sequence>
<keyword evidence="2" id="KW-0012">Acyltransferase</keyword>
<evidence type="ECO:0000313" key="6">
    <source>
        <dbReference type="Proteomes" id="UP000287447"/>
    </source>
</evidence>
<protein>
    <submittedName>
        <fullName evidence="5">N-acetyltransferase</fullName>
    </submittedName>
</protein>
<feature type="domain" description="N-acetyltransferase" evidence="4">
    <location>
        <begin position="66"/>
        <end position="233"/>
    </location>
</feature>
<dbReference type="GO" id="GO:0016747">
    <property type="term" value="F:acyltransferase activity, transferring groups other than amino-acyl groups"/>
    <property type="evidence" value="ECO:0007669"/>
    <property type="project" value="InterPro"/>
</dbReference>
<evidence type="ECO:0000259" key="4">
    <source>
        <dbReference type="PROSITE" id="PS51186"/>
    </source>
</evidence>